<evidence type="ECO:0008006" key="10">
    <source>
        <dbReference type="Google" id="ProtNLM"/>
    </source>
</evidence>
<dbReference type="Pfam" id="PF09336">
    <property type="entry name" value="Vps4_C"/>
    <property type="match status" value="1"/>
</dbReference>
<dbReference type="InterPro" id="IPR027417">
    <property type="entry name" value="P-loop_NTPase"/>
</dbReference>
<dbReference type="GO" id="GO:0016197">
    <property type="term" value="P:endosomal transport"/>
    <property type="evidence" value="ECO:0007669"/>
    <property type="project" value="TreeGrafter"/>
</dbReference>
<keyword evidence="2" id="KW-0547">Nucleotide-binding</keyword>
<dbReference type="FunFam" id="1.10.8.60:FF:000015">
    <property type="entry name" value="vacuolar protein sorting-associated protein 4A"/>
    <property type="match status" value="1"/>
</dbReference>
<dbReference type="PANTHER" id="PTHR23074:SF83">
    <property type="entry name" value="VACUOLAR PROTEIN SORTING-ASSOCIATED PROTEIN 4A"/>
    <property type="match status" value="1"/>
</dbReference>
<evidence type="ECO:0000256" key="1">
    <source>
        <dbReference type="ARBA" id="ARBA00006914"/>
    </source>
</evidence>
<evidence type="ECO:0000259" key="6">
    <source>
        <dbReference type="Pfam" id="PF17862"/>
    </source>
</evidence>
<evidence type="ECO:0000256" key="3">
    <source>
        <dbReference type="ARBA" id="ARBA00022840"/>
    </source>
</evidence>
<evidence type="ECO:0000259" key="5">
    <source>
        <dbReference type="Pfam" id="PF09336"/>
    </source>
</evidence>
<dbReference type="AlphaFoldDB" id="A0A8S2FTG1"/>
<dbReference type="Proteomes" id="UP000677228">
    <property type="component" value="Unassembled WGS sequence"/>
</dbReference>
<organism evidence="7 9">
    <name type="scientific">Didymodactylos carnosus</name>
    <dbReference type="NCBI Taxonomy" id="1234261"/>
    <lineage>
        <taxon>Eukaryota</taxon>
        <taxon>Metazoa</taxon>
        <taxon>Spiralia</taxon>
        <taxon>Gnathifera</taxon>
        <taxon>Rotifera</taxon>
        <taxon>Eurotatoria</taxon>
        <taxon>Bdelloidea</taxon>
        <taxon>Philodinida</taxon>
        <taxon>Philodinidae</taxon>
        <taxon>Didymodactylos</taxon>
    </lineage>
</organism>
<dbReference type="Pfam" id="PF17862">
    <property type="entry name" value="AAA_lid_3"/>
    <property type="match status" value="1"/>
</dbReference>
<feature type="domain" description="Spastin/Vps4 C-terminal" evidence="5">
    <location>
        <begin position="86"/>
        <end position="146"/>
    </location>
</feature>
<dbReference type="EMBL" id="CAJNOK010039067">
    <property type="protein sequence ID" value="CAF1542347.1"/>
    <property type="molecule type" value="Genomic_DNA"/>
</dbReference>
<dbReference type="InterPro" id="IPR050304">
    <property type="entry name" value="MT-severing_AAA_ATPase"/>
</dbReference>
<evidence type="ECO:0000256" key="4">
    <source>
        <dbReference type="SAM" id="MobiDB-lite"/>
    </source>
</evidence>
<reference evidence="7" key="1">
    <citation type="submission" date="2021-02" db="EMBL/GenBank/DDBJ databases">
        <authorList>
            <person name="Nowell W R."/>
        </authorList>
    </citation>
    <scope>NUCLEOTIDE SEQUENCE</scope>
</reference>
<accession>A0A8S2FTG1</accession>
<dbReference type="Gene3D" id="1.10.8.60">
    <property type="match status" value="1"/>
</dbReference>
<sequence>FEKRIYIPLPDASARLSMFKMRIGRNTPHTIKENEWKILSEKSENYSGADIAVVVREALLSPIRRLQQSTHFKRVKNPNAGGPDLWATCSPADPLAEELTLDKIEGDKLCEPPVTMNDMMAALSTQKATVGAKDLKQHEKFTDEYGQEGS</sequence>
<dbReference type="GO" id="GO:0016887">
    <property type="term" value="F:ATP hydrolysis activity"/>
    <property type="evidence" value="ECO:0007669"/>
    <property type="project" value="TreeGrafter"/>
</dbReference>
<dbReference type="Gene3D" id="3.40.50.300">
    <property type="entry name" value="P-loop containing nucleotide triphosphate hydrolases"/>
    <property type="match status" value="1"/>
</dbReference>
<dbReference type="EMBL" id="CAJOBA010061422">
    <property type="protein sequence ID" value="CAF4331003.1"/>
    <property type="molecule type" value="Genomic_DNA"/>
</dbReference>
<gene>
    <name evidence="7" type="ORF">OVA965_LOCUS38850</name>
    <name evidence="8" type="ORF">TMI583_LOCUS40076</name>
</gene>
<dbReference type="SUPFAM" id="SSF52540">
    <property type="entry name" value="P-loop containing nucleoside triphosphate hydrolases"/>
    <property type="match status" value="1"/>
</dbReference>
<evidence type="ECO:0000313" key="9">
    <source>
        <dbReference type="Proteomes" id="UP000677228"/>
    </source>
</evidence>
<comment type="similarity">
    <text evidence="1">Belongs to the AAA ATPase family.</text>
</comment>
<keyword evidence="3" id="KW-0067">ATP-binding</keyword>
<dbReference type="GO" id="GO:0005524">
    <property type="term" value="F:ATP binding"/>
    <property type="evidence" value="ECO:0007669"/>
    <property type="project" value="UniProtKB-KW"/>
</dbReference>
<evidence type="ECO:0000256" key="2">
    <source>
        <dbReference type="ARBA" id="ARBA00022741"/>
    </source>
</evidence>
<feature type="non-terminal residue" evidence="7">
    <location>
        <position position="1"/>
    </location>
</feature>
<dbReference type="InterPro" id="IPR015415">
    <property type="entry name" value="Spast_Vps4_C"/>
</dbReference>
<dbReference type="PANTHER" id="PTHR23074">
    <property type="entry name" value="AAA DOMAIN-CONTAINING"/>
    <property type="match status" value="1"/>
</dbReference>
<evidence type="ECO:0000313" key="8">
    <source>
        <dbReference type="EMBL" id="CAF4331003.1"/>
    </source>
</evidence>
<name>A0A8S2FTG1_9BILA</name>
<dbReference type="Proteomes" id="UP000682733">
    <property type="component" value="Unassembled WGS sequence"/>
</dbReference>
<feature type="domain" description="AAA ATPase AAA+ lid" evidence="6">
    <location>
        <begin position="37"/>
        <end position="72"/>
    </location>
</feature>
<dbReference type="GO" id="GO:0007033">
    <property type="term" value="P:vacuole organization"/>
    <property type="evidence" value="ECO:0007669"/>
    <property type="project" value="TreeGrafter"/>
</dbReference>
<protein>
    <recommendedName>
        <fullName evidence="10">Vacuolar protein sorting 4</fullName>
    </recommendedName>
</protein>
<proteinExistence type="inferred from homology"/>
<evidence type="ECO:0000313" key="7">
    <source>
        <dbReference type="EMBL" id="CAF1542347.1"/>
    </source>
</evidence>
<feature type="compositionally biased region" description="Basic and acidic residues" evidence="4">
    <location>
        <begin position="133"/>
        <end position="143"/>
    </location>
</feature>
<dbReference type="InterPro" id="IPR041569">
    <property type="entry name" value="AAA_lid_3"/>
</dbReference>
<feature type="region of interest" description="Disordered" evidence="4">
    <location>
        <begin position="130"/>
        <end position="150"/>
    </location>
</feature>
<comment type="caution">
    <text evidence="7">The sequence shown here is derived from an EMBL/GenBank/DDBJ whole genome shotgun (WGS) entry which is preliminary data.</text>
</comment>